<keyword evidence="2" id="KW-1185">Reference proteome</keyword>
<protein>
    <recommendedName>
        <fullName evidence="3">DUF4249 domain-containing protein</fullName>
    </recommendedName>
</protein>
<reference evidence="1 2" key="1">
    <citation type="submission" date="2015-04" db="EMBL/GenBank/DDBJ databases">
        <title>Complete genome of flavobacterium.</title>
        <authorList>
            <person name="Kwon Y.M."/>
            <person name="Kim S.-J."/>
        </authorList>
    </citation>
    <scope>NUCLEOTIDE SEQUENCE [LARGE SCALE GENOMIC DNA]</scope>
    <source>
        <strain evidence="1 2">DK169</strain>
    </source>
</reference>
<name>A0A0Q0WU89_9FLAO</name>
<dbReference type="Pfam" id="PF14054">
    <property type="entry name" value="DUF4249"/>
    <property type="match status" value="1"/>
</dbReference>
<dbReference type="EMBL" id="LCTZ01000002">
    <property type="protein sequence ID" value="KQC28973.1"/>
    <property type="molecule type" value="Genomic_DNA"/>
</dbReference>
<evidence type="ECO:0008006" key="3">
    <source>
        <dbReference type="Google" id="ProtNLM"/>
    </source>
</evidence>
<accession>A0A0Q0WU89</accession>
<dbReference type="RefSeq" id="WP_055392521.1">
    <property type="nucleotide sequence ID" value="NZ_LCTZ01000002.1"/>
</dbReference>
<dbReference type="Proteomes" id="UP000050827">
    <property type="component" value="Unassembled WGS sequence"/>
</dbReference>
<dbReference type="AlphaFoldDB" id="A0A0Q0WU89"/>
<comment type="caution">
    <text evidence="1">The sequence shown here is derived from an EMBL/GenBank/DDBJ whole genome shotgun (WGS) entry which is preliminary data.</text>
</comment>
<dbReference type="OrthoDB" id="1062680at2"/>
<sequence length="405" mass="45764">MLEIKVGSILFEKNLFFSALLIFLMNSCIEPFDTEFVGFESVLVIEATITNETKQQKVYLTRTFEFEVDNTTAVRNASVEVTDDTGSTFTFLESEPGIYVSVDTFSALPDRNYKLSISTQDGKSYGSSEMQLTQATQLDNITARRITNDDGIDGIAILADSFDPTGSSVNYRYDYEETYKIIAPKWSAIDLEGDPAGGCGLVKIRNVRDEQICYNTDFSNEIILTNTGDLAEDRVAEFVVRFINRDNYIISHRYSILVRQYIQSNEAYIFYDNLNQFSQSESLFSETQPGFLKGNITSDQDENEKVLGFFDVSSISEKRIFFDYTDFYPNEPLPPYVDPCNNNSPPLVDALGGCLLRPIFEDKSARYWADNPTPGPQEGPFFIVNRVCGDCTLLGKTEIPSFWVE</sequence>
<dbReference type="PATRIC" id="fig|1547436.3.peg.627"/>
<proteinExistence type="predicted"/>
<dbReference type="STRING" id="346185.AAY42_02995"/>
<evidence type="ECO:0000313" key="2">
    <source>
        <dbReference type="Proteomes" id="UP000050827"/>
    </source>
</evidence>
<organism evidence="1 2">
    <name type="scientific">Flagellimonas eckloniae</name>
    <dbReference type="NCBI Taxonomy" id="346185"/>
    <lineage>
        <taxon>Bacteria</taxon>
        <taxon>Pseudomonadati</taxon>
        <taxon>Bacteroidota</taxon>
        <taxon>Flavobacteriia</taxon>
        <taxon>Flavobacteriales</taxon>
        <taxon>Flavobacteriaceae</taxon>
        <taxon>Flagellimonas</taxon>
    </lineage>
</organism>
<evidence type="ECO:0000313" key="1">
    <source>
        <dbReference type="EMBL" id="KQC28973.1"/>
    </source>
</evidence>
<dbReference type="InterPro" id="IPR025345">
    <property type="entry name" value="DUF4249"/>
</dbReference>
<gene>
    <name evidence="1" type="ORF">AAY42_02995</name>
</gene>